<dbReference type="EMBL" id="JAGSOV010000061">
    <property type="protein sequence ID" value="MCO1659017.1"/>
    <property type="molecule type" value="Genomic_DNA"/>
</dbReference>
<proteinExistence type="predicted"/>
<gene>
    <name evidence="2" type="ORF">KDL28_28505</name>
</gene>
<keyword evidence="1" id="KW-0472">Membrane</keyword>
<keyword evidence="1" id="KW-1133">Transmembrane helix</keyword>
<reference evidence="2" key="1">
    <citation type="submission" date="2021-04" db="EMBL/GenBank/DDBJ databases">
        <title>Pseudonocardia sp. nov., isolated from sandy soil of mangrove forest.</title>
        <authorList>
            <person name="Zan Z."/>
            <person name="Huang R."/>
            <person name="Liu W."/>
        </authorList>
    </citation>
    <scope>NUCLEOTIDE SEQUENCE</scope>
    <source>
        <strain evidence="2">S2-4</strain>
    </source>
</reference>
<organism evidence="2 3">
    <name type="scientific">Pseudonocardia humida</name>
    <dbReference type="NCBI Taxonomy" id="2800819"/>
    <lineage>
        <taxon>Bacteria</taxon>
        <taxon>Bacillati</taxon>
        <taxon>Actinomycetota</taxon>
        <taxon>Actinomycetes</taxon>
        <taxon>Pseudonocardiales</taxon>
        <taxon>Pseudonocardiaceae</taxon>
        <taxon>Pseudonocardia</taxon>
    </lineage>
</organism>
<protein>
    <submittedName>
        <fullName evidence="2">Uncharacterized protein</fullName>
    </submittedName>
</protein>
<evidence type="ECO:0000313" key="2">
    <source>
        <dbReference type="EMBL" id="MCO1659017.1"/>
    </source>
</evidence>
<name>A0ABT1A7M4_9PSEU</name>
<dbReference type="Proteomes" id="UP001165283">
    <property type="component" value="Unassembled WGS sequence"/>
</dbReference>
<dbReference type="RefSeq" id="WP_252443583.1">
    <property type="nucleotide sequence ID" value="NZ_JAGSOV010000061.1"/>
</dbReference>
<feature type="transmembrane region" description="Helical" evidence="1">
    <location>
        <begin position="20"/>
        <end position="37"/>
    </location>
</feature>
<evidence type="ECO:0000313" key="3">
    <source>
        <dbReference type="Proteomes" id="UP001165283"/>
    </source>
</evidence>
<sequence>MSPTTMPPTTPTRWSTRRQIAVFLLVAFATSWLPWPPTLLNPTSAPLLPVWASGCC</sequence>
<keyword evidence="1" id="KW-0812">Transmembrane</keyword>
<keyword evidence="3" id="KW-1185">Reference proteome</keyword>
<accession>A0ABT1A7M4</accession>
<evidence type="ECO:0000256" key="1">
    <source>
        <dbReference type="SAM" id="Phobius"/>
    </source>
</evidence>
<comment type="caution">
    <text evidence="2">The sequence shown here is derived from an EMBL/GenBank/DDBJ whole genome shotgun (WGS) entry which is preliminary data.</text>
</comment>